<name>A0A445EIQ2_ARAHY</name>
<gene>
    <name evidence="1" type="ORF">Ahy_A02g009942</name>
</gene>
<dbReference type="AlphaFoldDB" id="A0A445EIQ2"/>
<dbReference type="EMBL" id="SDMP01000002">
    <property type="protein sequence ID" value="RYR75286.1"/>
    <property type="molecule type" value="Genomic_DNA"/>
</dbReference>
<dbReference type="Proteomes" id="UP000289738">
    <property type="component" value="Chromosome A02"/>
</dbReference>
<accession>A0A445EIQ2</accession>
<sequence>MCEELWYYIMGKMEIHKKKLETYIGPLAPVQHKKLDQFIKPKNQDEELFGLVIHKGSFFRCIPKIIRHEIAALAKMGFKAEDFVHKWLAIDAIKSIYSYCIKPVNSEEY</sequence>
<keyword evidence="2" id="KW-1185">Reference proteome</keyword>
<comment type="caution">
    <text evidence="1">The sequence shown here is derived from an EMBL/GenBank/DDBJ whole genome shotgun (WGS) entry which is preliminary data.</text>
</comment>
<protein>
    <submittedName>
        <fullName evidence="1">Uncharacterized protein</fullName>
    </submittedName>
</protein>
<evidence type="ECO:0000313" key="1">
    <source>
        <dbReference type="EMBL" id="RYR75286.1"/>
    </source>
</evidence>
<proteinExistence type="predicted"/>
<evidence type="ECO:0000313" key="2">
    <source>
        <dbReference type="Proteomes" id="UP000289738"/>
    </source>
</evidence>
<reference evidence="1 2" key="1">
    <citation type="submission" date="2019-01" db="EMBL/GenBank/DDBJ databases">
        <title>Sequencing of cultivated peanut Arachis hypogaea provides insights into genome evolution and oil improvement.</title>
        <authorList>
            <person name="Chen X."/>
        </authorList>
    </citation>
    <scope>NUCLEOTIDE SEQUENCE [LARGE SCALE GENOMIC DNA]</scope>
    <source>
        <strain evidence="2">cv. Fuhuasheng</strain>
        <tissue evidence="1">Leaves</tissue>
    </source>
</reference>
<organism evidence="1 2">
    <name type="scientific">Arachis hypogaea</name>
    <name type="common">Peanut</name>
    <dbReference type="NCBI Taxonomy" id="3818"/>
    <lineage>
        <taxon>Eukaryota</taxon>
        <taxon>Viridiplantae</taxon>
        <taxon>Streptophyta</taxon>
        <taxon>Embryophyta</taxon>
        <taxon>Tracheophyta</taxon>
        <taxon>Spermatophyta</taxon>
        <taxon>Magnoliopsida</taxon>
        <taxon>eudicotyledons</taxon>
        <taxon>Gunneridae</taxon>
        <taxon>Pentapetalae</taxon>
        <taxon>rosids</taxon>
        <taxon>fabids</taxon>
        <taxon>Fabales</taxon>
        <taxon>Fabaceae</taxon>
        <taxon>Papilionoideae</taxon>
        <taxon>50 kb inversion clade</taxon>
        <taxon>dalbergioids sensu lato</taxon>
        <taxon>Dalbergieae</taxon>
        <taxon>Pterocarpus clade</taxon>
        <taxon>Arachis</taxon>
    </lineage>
</organism>